<evidence type="ECO:0000256" key="6">
    <source>
        <dbReference type="ARBA" id="ARBA00022840"/>
    </source>
</evidence>
<dbReference type="InterPro" id="IPR009080">
    <property type="entry name" value="tRNAsynth_Ia_anticodon-bd"/>
</dbReference>
<dbReference type="PANTHER" id="PTHR10890">
    <property type="entry name" value="CYSTEINYL-TRNA SYNTHETASE"/>
    <property type="match status" value="1"/>
</dbReference>
<dbReference type="Gene3D" id="3.40.50.620">
    <property type="entry name" value="HUPs"/>
    <property type="match status" value="1"/>
</dbReference>
<evidence type="ECO:0000256" key="1">
    <source>
        <dbReference type="ARBA" id="ARBA00001947"/>
    </source>
</evidence>
<accession>A0ABP1AQS1</accession>
<evidence type="ECO:0000256" key="3">
    <source>
        <dbReference type="ARBA" id="ARBA00022723"/>
    </source>
</evidence>
<dbReference type="InterPro" id="IPR014729">
    <property type="entry name" value="Rossmann-like_a/b/a_fold"/>
</dbReference>
<comment type="cofactor">
    <cofactor evidence="1">
        <name>Zn(2+)</name>
        <dbReference type="ChEBI" id="CHEBI:29105"/>
    </cofactor>
</comment>
<evidence type="ECO:0000256" key="5">
    <source>
        <dbReference type="ARBA" id="ARBA00022833"/>
    </source>
</evidence>
<keyword evidence="4" id="KW-0547">Nucleotide-binding</keyword>
<keyword evidence="3" id="KW-0479">Metal-binding</keyword>
<gene>
    <name evidence="8" type="ORF">CSSPJE1EN2_LOCUS7879</name>
</gene>
<dbReference type="Proteomes" id="UP001497522">
    <property type="component" value="Chromosome 14"/>
</dbReference>
<evidence type="ECO:0000313" key="8">
    <source>
        <dbReference type="EMBL" id="CAK9864884.1"/>
    </source>
</evidence>
<dbReference type="Pfam" id="PF01406">
    <property type="entry name" value="tRNA-synt_1e"/>
    <property type="match status" value="1"/>
</dbReference>
<evidence type="ECO:0000256" key="2">
    <source>
        <dbReference type="ARBA" id="ARBA00022598"/>
    </source>
</evidence>
<evidence type="ECO:0000259" key="7">
    <source>
        <dbReference type="Pfam" id="PF01406"/>
    </source>
</evidence>
<dbReference type="InterPro" id="IPR032678">
    <property type="entry name" value="tRNA-synt_1_cat_dom"/>
</dbReference>
<dbReference type="PANTHER" id="PTHR10890:SF3">
    <property type="entry name" value="CYSTEINE--TRNA LIGASE, CYTOPLASMIC"/>
    <property type="match status" value="1"/>
</dbReference>
<name>A0ABP1AQS1_9BRYO</name>
<keyword evidence="9" id="KW-1185">Reference proteome</keyword>
<dbReference type="SUPFAM" id="SSF52374">
    <property type="entry name" value="Nucleotidylyl transferase"/>
    <property type="match status" value="1"/>
</dbReference>
<dbReference type="InterPro" id="IPR024909">
    <property type="entry name" value="Cys-tRNA/MSH_ligase"/>
</dbReference>
<sequence>MASDILGDCMDIHSGGHDLQFPHHDNELAQAEAYFNSSEWVNYFFHSGHLSIDGLKMSKSLKNFITIKEALQKYTSRQLRMLFVIHAWDKPINFSEAAVNEALGKEKQFKNFFSNVQVEMRQAALGNDQMWFDDEKRLQRRIQEVQSKVRVRLEDNFDTGGAVSELLLLVKDVHSYIDKCNSMSVKPRVFIIQDAAVYITWILSIFGLSDAGRGDIGFGSSASQGVASVASLEVVVAPYVDALALFRDQVRTAAREGAPKEKLLELADKLRDETMVDLGVRFEDKVPTYNAGGKKFTPVNDEGLSLIPGYLPNSPRITARSLTTFSSAVVLLEPA</sequence>
<proteinExistence type="predicted"/>
<keyword evidence="5" id="KW-0862">Zinc</keyword>
<evidence type="ECO:0000256" key="4">
    <source>
        <dbReference type="ARBA" id="ARBA00022741"/>
    </source>
</evidence>
<evidence type="ECO:0000313" key="9">
    <source>
        <dbReference type="Proteomes" id="UP001497522"/>
    </source>
</evidence>
<feature type="domain" description="tRNA synthetases class I catalytic" evidence="7">
    <location>
        <begin position="1"/>
        <end position="102"/>
    </location>
</feature>
<dbReference type="SUPFAM" id="SSF47323">
    <property type="entry name" value="Anticodon-binding domain of a subclass of class I aminoacyl-tRNA synthetases"/>
    <property type="match status" value="1"/>
</dbReference>
<keyword evidence="6" id="KW-0067">ATP-binding</keyword>
<reference evidence="8" key="1">
    <citation type="submission" date="2024-03" db="EMBL/GenBank/DDBJ databases">
        <authorList>
            <consortium name="ELIXIR-Norway"/>
            <consortium name="Elixir Norway"/>
        </authorList>
    </citation>
    <scope>NUCLEOTIDE SEQUENCE</scope>
</reference>
<dbReference type="EMBL" id="OZ023715">
    <property type="protein sequence ID" value="CAK9864884.1"/>
    <property type="molecule type" value="Genomic_DNA"/>
</dbReference>
<keyword evidence="2" id="KW-0436">Ligase</keyword>
<protein>
    <recommendedName>
        <fullName evidence="7">tRNA synthetases class I catalytic domain-containing protein</fullName>
    </recommendedName>
</protein>
<dbReference type="Gene3D" id="1.20.120.1910">
    <property type="entry name" value="Cysteine-tRNA ligase, C-terminal anti-codon recognition domain"/>
    <property type="match status" value="1"/>
</dbReference>
<organism evidence="8 9">
    <name type="scientific">Sphagnum jensenii</name>
    <dbReference type="NCBI Taxonomy" id="128206"/>
    <lineage>
        <taxon>Eukaryota</taxon>
        <taxon>Viridiplantae</taxon>
        <taxon>Streptophyta</taxon>
        <taxon>Embryophyta</taxon>
        <taxon>Bryophyta</taxon>
        <taxon>Sphagnophytina</taxon>
        <taxon>Sphagnopsida</taxon>
        <taxon>Sphagnales</taxon>
        <taxon>Sphagnaceae</taxon>
        <taxon>Sphagnum</taxon>
    </lineage>
</organism>